<protein>
    <submittedName>
        <fullName evidence="1">Uncharacterized protein</fullName>
    </submittedName>
</protein>
<evidence type="ECO:0000313" key="2">
    <source>
        <dbReference type="Proteomes" id="UP000308037"/>
    </source>
</evidence>
<comment type="caution">
    <text evidence="1">The sequence shown here is derived from an EMBL/GenBank/DDBJ whole genome shotgun (WGS) entry which is preliminary data.</text>
</comment>
<keyword evidence="2" id="KW-1185">Reference proteome</keyword>
<dbReference type="EMBL" id="QKNX01000001">
    <property type="protein sequence ID" value="TKR27954.1"/>
    <property type="molecule type" value="Genomic_DNA"/>
</dbReference>
<dbReference type="RefSeq" id="WP_137275254.1">
    <property type="nucleotide sequence ID" value="NZ_QKNX01000001.1"/>
</dbReference>
<accession>A0A4U5JFI5</accession>
<proteinExistence type="predicted"/>
<gene>
    <name evidence="1" type="ORF">DM868_02405</name>
</gene>
<evidence type="ECO:0000313" key="1">
    <source>
        <dbReference type="EMBL" id="TKR27954.1"/>
    </source>
</evidence>
<reference evidence="1 2" key="1">
    <citation type="submission" date="2019-04" db="EMBL/GenBank/DDBJ databases">
        <title>Natronomonas sp. F20-122 a newhaloarchaeon isolated from a saline saltern of Isla Bacuta, Huelva, Spain.</title>
        <authorList>
            <person name="Duran-Viseras A."/>
            <person name="Sanchez-Porro C."/>
            <person name="Ventosa A."/>
        </authorList>
    </citation>
    <scope>NUCLEOTIDE SEQUENCE [LARGE SCALE GENOMIC DNA]</scope>
    <source>
        <strain evidence="1 2">F20-122</strain>
    </source>
</reference>
<dbReference type="Proteomes" id="UP000308037">
    <property type="component" value="Unassembled WGS sequence"/>
</dbReference>
<organism evidence="1 2">
    <name type="scientific">Natronomonas salsuginis</name>
    <dbReference type="NCBI Taxonomy" id="2217661"/>
    <lineage>
        <taxon>Archaea</taxon>
        <taxon>Methanobacteriati</taxon>
        <taxon>Methanobacteriota</taxon>
        <taxon>Stenosarchaea group</taxon>
        <taxon>Halobacteria</taxon>
        <taxon>Halobacteriales</taxon>
        <taxon>Natronomonadaceae</taxon>
        <taxon>Natronomonas</taxon>
    </lineage>
</organism>
<name>A0A4U5JFI5_9EURY</name>
<dbReference type="AlphaFoldDB" id="A0A4U5JFI5"/>
<sequence length="209" mass="23739">MTRVTNIDHEPLDSGRGNVCITLNDDTHIDLTATENETRIARTEGMLSTNRVTDPAVIEQHLDDITDQLPDDVERTARRILQVDAWIREKDPTRAADISIPIHGRYRPLRDQTLVLIEETTEYKGNRALPIIVPFNEDISDGKQLQRRLNDIMERVTMRAMGAQQESAFRDDLTRQAVAVKWRVVESLDDAEKIVHGEPQSAKAALTSY</sequence>